<dbReference type="GO" id="GO:0016020">
    <property type="term" value="C:membrane"/>
    <property type="evidence" value="ECO:0007669"/>
    <property type="project" value="InterPro"/>
</dbReference>
<dbReference type="PANTHER" id="PTHR32085:SF3">
    <property type="entry name" value="PROTEIN CSF1"/>
    <property type="match status" value="1"/>
</dbReference>
<dbReference type="PANTHER" id="PTHR32085">
    <property type="entry name" value="PROTEIN CSF1"/>
    <property type="match status" value="1"/>
</dbReference>
<organism evidence="2 3">
    <name type="scientific">Piromyces finnis</name>
    <dbReference type="NCBI Taxonomy" id="1754191"/>
    <lineage>
        <taxon>Eukaryota</taxon>
        <taxon>Fungi</taxon>
        <taxon>Fungi incertae sedis</taxon>
        <taxon>Chytridiomycota</taxon>
        <taxon>Chytridiomycota incertae sedis</taxon>
        <taxon>Neocallimastigomycetes</taxon>
        <taxon>Neocallimastigales</taxon>
        <taxon>Neocallimastigaceae</taxon>
        <taxon>Piromyces</taxon>
    </lineage>
</organism>
<accession>A0A1Y1UZ84</accession>
<gene>
    <name evidence="2" type="ORF">BCR36DRAFT_304366</name>
</gene>
<reference evidence="2 3" key="2">
    <citation type="submission" date="2016-08" db="EMBL/GenBank/DDBJ databases">
        <title>Pervasive Adenine N6-methylation of Active Genes in Fungi.</title>
        <authorList>
            <consortium name="DOE Joint Genome Institute"/>
            <person name="Mondo S.J."/>
            <person name="Dannebaum R.O."/>
            <person name="Kuo R.C."/>
            <person name="Labutti K."/>
            <person name="Haridas S."/>
            <person name="Kuo A."/>
            <person name="Salamov A."/>
            <person name="Ahrendt S.R."/>
            <person name="Lipzen A."/>
            <person name="Sullivan W."/>
            <person name="Andreopoulos W.B."/>
            <person name="Clum A."/>
            <person name="Lindquist E."/>
            <person name="Daum C."/>
            <person name="Ramamoorthy G.K."/>
            <person name="Gryganskyi A."/>
            <person name="Culley D."/>
            <person name="Magnuson J.K."/>
            <person name="James T.Y."/>
            <person name="O'Malley M.A."/>
            <person name="Stajich J.E."/>
            <person name="Spatafora J.W."/>
            <person name="Visel A."/>
            <person name="Grigoriev I.V."/>
        </authorList>
    </citation>
    <scope>NUCLEOTIDE SEQUENCE [LARGE SCALE GENOMIC DNA]</scope>
    <source>
        <strain evidence="3">finn</strain>
    </source>
</reference>
<dbReference type="AlphaFoldDB" id="A0A1Y1UZ84"/>
<proteinExistence type="predicted"/>
<name>A0A1Y1UZ84_9FUNG</name>
<protein>
    <submittedName>
        <fullName evidence="2">Uncharacterized protein</fullName>
    </submittedName>
</protein>
<dbReference type="EMBL" id="MCFH01000054">
    <property type="protein sequence ID" value="ORX43271.1"/>
    <property type="molecule type" value="Genomic_DNA"/>
</dbReference>
<keyword evidence="1" id="KW-1133">Transmembrane helix</keyword>
<keyword evidence="3" id="KW-1185">Reference proteome</keyword>
<keyword evidence="1" id="KW-0812">Transmembrane</keyword>
<dbReference type="Proteomes" id="UP000193719">
    <property type="component" value="Unassembled WGS sequence"/>
</dbReference>
<evidence type="ECO:0000313" key="3">
    <source>
        <dbReference type="Proteomes" id="UP000193719"/>
    </source>
</evidence>
<dbReference type="OrthoDB" id="10051416at2759"/>
<evidence type="ECO:0000313" key="2">
    <source>
        <dbReference type="EMBL" id="ORX43271.1"/>
    </source>
</evidence>
<keyword evidence="1" id="KW-0472">Membrane</keyword>
<reference evidence="2 3" key="1">
    <citation type="submission" date="2016-08" db="EMBL/GenBank/DDBJ databases">
        <title>Genomes of anaerobic fungi encode conserved fungal cellulosomes for biomass hydrolysis.</title>
        <authorList>
            <consortium name="DOE Joint Genome Institute"/>
            <person name="Haitjema C.H."/>
            <person name="Gilmore S.P."/>
            <person name="Henske J.K."/>
            <person name="Solomon K.V."/>
            <person name="De Groot R."/>
            <person name="Kuo A."/>
            <person name="Mondo S.J."/>
            <person name="Salamov A.A."/>
            <person name="Labutti K."/>
            <person name="Zhao Z."/>
            <person name="Chiniquy J."/>
            <person name="Barry K."/>
            <person name="Brewer H.M."/>
            <person name="Purvine S.O."/>
            <person name="Wright A.T."/>
            <person name="Boxma B."/>
            <person name="Van Alen T."/>
            <person name="Hackstein J.H."/>
            <person name="Baker S.E."/>
            <person name="Grigoriev I.V."/>
            <person name="O'Malley M.A."/>
        </authorList>
    </citation>
    <scope>NUCLEOTIDE SEQUENCE [LARGE SCALE GENOMIC DNA]</scope>
    <source>
        <strain evidence="3">finn</strain>
    </source>
</reference>
<evidence type="ECO:0000256" key="1">
    <source>
        <dbReference type="SAM" id="Phobius"/>
    </source>
</evidence>
<sequence length="257" mass="30095">MALYEVYFEEPVQSKDKFVQFINLTIRFFTFIFIKLINIYTWPKLNTLINIENIVICPLSGTILFKKLSYISKNESIYIERGYITVLWSFINKAKTKKEKQMQLVSNFRDDEEKPSRVRVFAEGLEYYIYNNMAVYEDLKRILRRESNESVAVNVTNIGEYILPNKVNKDKLFKSLLPIYVEVNKGAVYIGSRDLPSILVADFNGMKVSYSVDTASSIFDYYMTKLNVDLIKPVVSIRANSDHINYRKNDINNFVNR</sequence>
<comment type="caution">
    <text evidence="2">The sequence shown here is derived from an EMBL/GenBank/DDBJ whole genome shotgun (WGS) entry which is preliminary data.</text>
</comment>
<feature type="transmembrane region" description="Helical" evidence="1">
    <location>
        <begin position="21"/>
        <end position="42"/>
    </location>
</feature>
<dbReference type="InterPro" id="IPR029636">
    <property type="entry name" value="Csf1"/>
</dbReference>
<dbReference type="GO" id="GO:0006113">
    <property type="term" value="P:fermentation"/>
    <property type="evidence" value="ECO:0007669"/>
    <property type="project" value="InterPro"/>
</dbReference>